<evidence type="ECO:0000313" key="2">
    <source>
        <dbReference type="EMBL" id="TLG89904.1"/>
    </source>
</evidence>
<comment type="caution">
    <text evidence="2">The sequence shown here is derived from an EMBL/GenBank/DDBJ whole genome shotgun (WGS) entry which is preliminary data.</text>
</comment>
<keyword evidence="3" id="KW-1185">Reference proteome</keyword>
<evidence type="ECO:0000256" key="1">
    <source>
        <dbReference type="SAM" id="MobiDB-lite"/>
    </source>
</evidence>
<gene>
    <name evidence="2" type="ORF">FEM54_20010</name>
</gene>
<feature type="non-terminal residue" evidence="2">
    <location>
        <position position="1"/>
    </location>
</feature>
<evidence type="ECO:0000313" key="3">
    <source>
        <dbReference type="Proteomes" id="UP000304941"/>
    </source>
</evidence>
<name>A0ABY2U2V2_9PSED</name>
<dbReference type="EMBL" id="VBVZ01000322">
    <property type="protein sequence ID" value="TLG89904.1"/>
    <property type="molecule type" value="Genomic_DNA"/>
</dbReference>
<accession>A0ABY2U2V2</accession>
<sequence>VLRWAAKRPQYRHGNFAESTQRLFLGPLRSPTQDKPARHNSPPATDFVLTGCVDTYAAMRPLQALKLTRHRRSYSCPAPGSRSACTYR</sequence>
<feature type="region of interest" description="Disordered" evidence="1">
    <location>
        <begin position="22"/>
        <end position="43"/>
    </location>
</feature>
<dbReference type="Proteomes" id="UP000304941">
    <property type="component" value="Unassembled WGS sequence"/>
</dbReference>
<protein>
    <submittedName>
        <fullName evidence="2">Uncharacterized protein</fullName>
    </submittedName>
</protein>
<organism evidence="2 3">
    <name type="scientific">Pseudomonas edaphica</name>
    <dbReference type="NCBI Taxonomy" id="2006980"/>
    <lineage>
        <taxon>Bacteria</taxon>
        <taxon>Pseudomonadati</taxon>
        <taxon>Pseudomonadota</taxon>
        <taxon>Gammaproteobacteria</taxon>
        <taxon>Pseudomonadales</taxon>
        <taxon>Pseudomonadaceae</taxon>
        <taxon>Pseudomonas</taxon>
    </lineage>
</organism>
<proteinExistence type="predicted"/>
<reference evidence="2 3" key="1">
    <citation type="submission" date="2019-05" db="EMBL/GenBank/DDBJ databases">
        <title>Pseudomonas edaphica sp. nov., isolated from rhizospheric soil of Cistus ladanifer L. in Spain.</title>
        <authorList>
            <person name="Peix A."/>
        </authorList>
    </citation>
    <scope>NUCLEOTIDE SEQUENCE [LARGE SCALE GENOMIC DNA]</scope>
    <source>
        <strain evidence="2 3">RD25</strain>
    </source>
</reference>